<keyword evidence="7 8" id="KW-0802">TPR repeat</keyword>
<dbReference type="InterPro" id="IPR011990">
    <property type="entry name" value="TPR-like_helical_dom_sf"/>
</dbReference>
<dbReference type="EMBL" id="SNZH01000001">
    <property type="protein sequence ID" value="TDR48758.1"/>
    <property type="molecule type" value="Genomic_DNA"/>
</dbReference>
<dbReference type="PANTHER" id="PTHR44835">
    <property type="entry name" value="UDP-N-ACETYLGLUCOSAMINE--PEPTIDE N-ACETYLGLUCOSAMINYLTRANSFERASE SPINDLY-RELATED"/>
    <property type="match status" value="1"/>
</dbReference>
<evidence type="ECO:0000259" key="9">
    <source>
        <dbReference type="Pfam" id="PF13844"/>
    </source>
</evidence>
<dbReference type="Gene3D" id="3.40.50.2000">
    <property type="entry name" value="Glycogen Phosphorylase B"/>
    <property type="match status" value="1"/>
</dbReference>
<gene>
    <name evidence="10" type="ORF">DFR29_101382</name>
</gene>
<evidence type="ECO:0000256" key="3">
    <source>
        <dbReference type="ARBA" id="ARBA00011970"/>
    </source>
</evidence>
<evidence type="ECO:0000313" key="10">
    <source>
        <dbReference type="EMBL" id="TDR48758.1"/>
    </source>
</evidence>
<feature type="domain" description="O-GlcNAc transferase C-terminal" evidence="9">
    <location>
        <begin position="547"/>
        <end position="707"/>
    </location>
</feature>
<sequence>MSDQSSAPLQQALARGDLGTAERLCRQALDHKPAQARLHLLLGQLLRRRGAAAEAISALKHALALDSDDANALRELAMAALEAAQPAQAEAAARRLRQRLPNDAQAAFLLGHALGLLHRFAEAQDQFAALGQAAALLQARLGLVSDALARQDAAAARFHAQALVEAQPLAAAHWDALGQAAAAAQDWNAAAAALREATRLAPQELPLWQRRAAVLDAWRQGGDEPVAVSEHLLRLQPDSLDALQQLGLAQIGAQQTAAAIASFDRILARNPAHLLARWVRFHTPALPCFESAAQRAQWLQDWRDGLAEFETLPPRQPGLAEAAQQILGSVPNFALAYQDGAQLDLHRRHAAVVRRLLDAATDRAFTDLAPRALRQGRRRIGLVSSCLHQHSVTRAWAEALLDLPRDAFELCVFHTGTRDDTMVQRFRSRADRYVAGADSFLRWTQRLREAELDVLIFLDLGLDVTNQCLAALRHAPVQVATWAHPVTSGAAAIDYFLGAAAAEPPDAETHYSEILHRLPRLGGCFARPVQAVVPAPAESSSAQLLCLQNLYKLQPQHDALFGAILAQLPQARLDFLTAATAQQAAGFEQRLHRSLDAFAVDPARIRVRPVVSAAEYHAAIGSADLLLDTWGFSGGITTLDALWQERPWLTLPGECMRGRQSYAMLRQLDLPELVADSADDYVRRAVALAGDAAQRAALRSLIAERKHDLFEDRGVSLALAEFLRTVQIPAAASHA</sequence>
<dbReference type="RefSeq" id="WP_133816866.1">
    <property type="nucleotide sequence ID" value="NZ_SNZH01000001.1"/>
</dbReference>
<feature type="repeat" description="TPR" evidence="8">
    <location>
        <begin position="36"/>
        <end position="69"/>
    </location>
</feature>
<evidence type="ECO:0000313" key="11">
    <source>
        <dbReference type="Proteomes" id="UP000295293"/>
    </source>
</evidence>
<keyword evidence="5 10" id="KW-0808">Transferase</keyword>
<comment type="pathway">
    <text evidence="1">Protein modification; protein glycosylation.</text>
</comment>
<keyword evidence="11" id="KW-1185">Reference proteome</keyword>
<feature type="domain" description="O-GlcNAc transferase C-terminal" evidence="9">
    <location>
        <begin position="346"/>
        <end position="519"/>
    </location>
</feature>
<dbReference type="Proteomes" id="UP000295293">
    <property type="component" value="Unassembled WGS sequence"/>
</dbReference>
<evidence type="ECO:0000256" key="6">
    <source>
        <dbReference type="ARBA" id="ARBA00022737"/>
    </source>
</evidence>
<dbReference type="SMART" id="SM00028">
    <property type="entry name" value="TPR"/>
    <property type="match status" value="4"/>
</dbReference>
<dbReference type="InterPro" id="IPR029489">
    <property type="entry name" value="OGT/SEC/SPY_C"/>
</dbReference>
<accession>A0A4R6ZA01</accession>
<dbReference type="GO" id="GO:0097363">
    <property type="term" value="F:protein O-acetylglucosaminyltransferase activity"/>
    <property type="evidence" value="ECO:0007669"/>
    <property type="project" value="UniProtKB-EC"/>
</dbReference>
<dbReference type="PANTHER" id="PTHR44835:SF1">
    <property type="entry name" value="PROTEIN O-GLCNAC TRANSFERASE"/>
    <property type="match status" value="1"/>
</dbReference>
<evidence type="ECO:0000256" key="2">
    <source>
        <dbReference type="ARBA" id="ARBA00005386"/>
    </source>
</evidence>
<evidence type="ECO:0000256" key="4">
    <source>
        <dbReference type="ARBA" id="ARBA00022676"/>
    </source>
</evidence>
<reference evidence="10 11" key="1">
    <citation type="submission" date="2019-03" db="EMBL/GenBank/DDBJ databases">
        <title>Genomic Encyclopedia of Type Strains, Phase IV (KMG-IV): sequencing the most valuable type-strain genomes for metagenomic binning, comparative biology and taxonomic classification.</title>
        <authorList>
            <person name="Goeker M."/>
        </authorList>
    </citation>
    <scope>NUCLEOTIDE SEQUENCE [LARGE SCALE GENOMIC DNA]</scope>
    <source>
        <strain evidence="10 11">DSM 21667</strain>
    </source>
</reference>
<comment type="caution">
    <text evidence="10">The sequence shown here is derived from an EMBL/GenBank/DDBJ whole genome shotgun (WGS) entry which is preliminary data.</text>
</comment>
<dbReference type="OrthoDB" id="146908at2"/>
<keyword evidence="4" id="KW-0328">Glycosyltransferase</keyword>
<dbReference type="InterPro" id="IPR019734">
    <property type="entry name" value="TPR_rpt"/>
</dbReference>
<dbReference type="Gene3D" id="3.40.50.11380">
    <property type="match status" value="1"/>
</dbReference>
<dbReference type="AlphaFoldDB" id="A0A4R6ZA01"/>
<proteinExistence type="inferred from homology"/>
<keyword evidence="6" id="KW-0677">Repeat</keyword>
<protein>
    <recommendedName>
        <fullName evidence="3">protein O-GlcNAc transferase</fullName>
        <ecNumber evidence="3">2.4.1.255</ecNumber>
    </recommendedName>
</protein>
<dbReference type="Gene3D" id="1.25.40.10">
    <property type="entry name" value="Tetratricopeptide repeat domain"/>
    <property type="match status" value="2"/>
</dbReference>
<name>A0A4R6ZA01_9GAMM</name>
<dbReference type="EC" id="2.4.1.255" evidence="3"/>
<evidence type="ECO:0000256" key="1">
    <source>
        <dbReference type="ARBA" id="ARBA00004922"/>
    </source>
</evidence>
<evidence type="ECO:0000256" key="5">
    <source>
        <dbReference type="ARBA" id="ARBA00022679"/>
    </source>
</evidence>
<dbReference type="PROSITE" id="PS50005">
    <property type="entry name" value="TPR"/>
    <property type="match status" value="1"/>
</dbReference>
<evidence type="ECO:0000256" key="8">
    <source>
        <dbReference type="PROSITE-ProRule" id="PRU00339"/>
    </source>
</evidence>
<dbReference type="Pfam" id="PF13844">
    <property type="entry name" value="Glyco_transf_41"/>
    <property type="match status" value="2"/>
</dbReference>
<comment type="similarity">
    <text evidence="2">Belongs to the glycosyltransferase 41 family. O-GlcNAc transferase subfamily.</text>
</comment>
<dbReference type="InterPro" id="IPR051939">
    <property type="entry name" value="Glycosyltr_41/O-GlcNAc_trsf"/>
</dbReference>
<dbReference type="SUPFAM" id="SSF48452">
    <property type="entry name" value="TPR-like"/>
    <property type="match status" value="2"/>
</dbReference>
<organism evidence="10 11">
    <name type="scientific">Tahibacter aquaticus</name>
    <dbReference type="NCBI Taxonomy" id="520092"/>
    <lineage>
        <taxon>Bacteria</taxon>
        <taxon>Pseudomonadati</taxon>
        <taxon>Pseudomonadota</taxon>
        <taxon>Gammaproteobacteria</taxon>
        <taxon>Lysobacterales</taxon>
        <taxon>Rhodanobacteraceae</taxon>
        <taxon>Tahibacter</taxon>
    </lineage>
</organism>
<evidence type="ECO:0000256" key="7">
    <source>
        <dbReference type="ARBA" id="ARBA00022803"/>
    </source>
</evidence>